<evidence type="ECO:0000256" key="3">
    <source>
        <dbReference type="ARBA" id="ARBA00022448"/>
    </source>
</evidence>
<feature type="transmembrane region" description="Helical" evidence="10">
    <location>
        <begin position="95"/>
        <end position="117"/>
    </location>
</feature>
<evidence type="ECO:0000256" key="4">
    <source>
        <dbReference type="ARBA" id="ARBA00022475"/>
    </source>
</evidence>
<feature type="transmembrane region" description="Helical" evidence="10">
    <location>
        <begin position="261"/>
        <end position="281"/>
    </location>
</feature>
<dbReference type="GO" id="GO:0098797">
    <property type="term" value="C:plasma membrane protein complex"/>
    <property type="evidence" value="ECO:0007669"/>
    <property type="project" value="TreeGrafter"/>
</dbReference>
<evidence type="ECO:0000313" key="12">
    <source>
        <dbReference type="EMBL" id="SDL86940.1"/>
    </source>
</evidence>
<comment type="subcellular location">
    <subcellularLocation>
        <location evidence="1">Cell inner membrane</location>
        <topology evidence="1">Single-pass membrane protein</topology>
        <orientation evidence="1">Periplasmic side</orientation>
    </subcellularLocation>
</comment>
<evidence type="ECO:0000256" key="6">
    <source>
        <dbReference type="ARBA" id="ARBA00022692"/>
    </source>
</evidence>
<feature type="transmembrane region" description="Helical" evidence="10">
    <location>
        <begin position="37"/>
        <end position="61"/>
    </location>
</feature>
<dbReference type="InterPro" id="IPR006260">
    <property type="entry name" value="TonB/TolA_C"/>
</dbReference>
<proteinExistence type="inferred from homology"/>
<evidence type="ECO:0000256" key="2">
    <source>
        <dbReference type="ARBA" id="ARBA00006555"/>
    </source>
</evidence>
<evidence type="ECO:0000256" key="1">
    <source>
        <dbReference type="ARBA" id="ARBA00004383"/>
    </source>
</evidence>
<evidence type="ECO:0000256" key="9">
    <source>
        <dbReference type="ARBA" id="ARBA00023136"/>
    </source>
</evidence>
<feature type="domain" description="TonB C-terminal" evidence="11">
    <location>
        <begin position="315"/>
        <end position="408"/>
    </location>
</feature>
<evidence type="ECO:0000259" key="11">
    <source>
        <dbReference type="PROSITE" id="PS52015"/>
    </source>
</evidence>
<keyword evidence="8 10" id="KW-1133">Transmembrane helix</keyword>
<keyword evidence="5" id="KW-0997">Cell inner membrane</keyword>
<dbReference type="STRING" id="563176.SAMN04488090_2045"/>
<keyword evidence="6 10" id="KW-0812">Transmembrane</keyword>
<evidence type="ECO:0000313" key="13">
    <source>
        <dbReference type="Proteomes" id="UP000198901"/>
    </source>
</evidence>
<dbReference type="EMBL" id="FNGS01000003">
    <property type="protein sequence ID" value="SDL86940.1"/>
    <property type="molecule type" value="Genomic_DNA"/>
</dbReference>
<dbReference type="AlphaFoldDB" id="A0A1G9NKP6"/>
<keyword evidence="4" id="KW-1003">Cell membrane</keyword>
<dbReference type="InterPro" id="IPR037682">
    <property type="entry name" value="TonB_C"/>
</dbReference>
<dbReference type="InterPro" id="IPR051045">
    <property type="entry name" value="TonB-dependent_transducer"/>
</dbReference>
<evidence type="ECO:0000256" key="10">
    <source>
        <dbReference type="SAM" id="Phobius"/>
    </source>
</evidence>
<evidence type="ECO:0000256" key="7">
    <source>
        <dbReference type="ARBA" id="ARBA00022927"/>
    </source>
</evidence>
<keyword evidence="3" id="KW-0813">Transport</keyword>
<sequence length="408" mass="47600">MNWLHYLLQVNLYLAGFYAFYRLLLRNETFHQQNRSFLLAGTALSFFIPVMQSDWVGSWLVTRQFNETLYQFYNPKLVFIRPDTFRNEATENPVMWGHLLAVFYLFGILFFLGKFAFQLRQLGQLFHYRHLKRSNEAYAFFSHFFVGKNLPNRHTIEAHERVHVRQLHSADVIFFELVAVFNWFNPVVYFLKRDVRLLHEYLADEVASREEASRADYAMLLFTQHFGVVQSELAHRFFNHSVLKQRVAMLKRRPSAAAVQYRYLMVLPLFGAMLFLSSASMERKVETVFTPPRIVANTVPETVYTLVEKQAVFPGGDQALYTFLGRHLKYPDAAIRAHVEGKVFLRFTIEKDGRITSPEVIKGIGFGCDAAALQVIRSFPKWQPAMHRGRVVSSRFNLPISFVLDSKK</sequence>
<dbReference type="GO" id="GO:0055085">
    <property type="term" value="P:transmembrane transport"/>
    <property type="evidence" value="ECO:0007669"/>
    <property type="project" value="InterPro"/>
</dbReference>
<reference evidence="12 13" key="1">
    <citation type="submission" date="2016-10" db="EMBL/GenBank/DDBJ databases">
        <authorList>
            <person name="de Groot N.N."/>
        </authorList>
    </citation>
    <scope>NUCLEOTIDE SEQUENCE [LARGE SCALE GENOMIC DNA]</scope>
    <source>
        <strain evidence="12 13">DSM 21668</strain>
    </source>
</reference>
<organism evidence="12 13">
    <name type="scientific">Siphonobacter aquaeclarae</name>
    <dbReference type="NCBI Taxonomy" id="563176"/>
    <lineage>
        <taxon>Bacteria</taxon>
        <taxon>Pseudomonadati</taxon>
        <taxon>Bacteroidota</taxon>
        <taxon>Cytophagia</taxon>
        <taxon>Cytophagales</taxon>
        <taxon>Cytophagaceae</taxon>
        <taxon>Siphonobacter</taxon>
    </lineage>
</organism>
<keyword evidence="9 10" id="KW-0472">Membrane</keyword>
<gene>
    <name evidence="12" type="ORF">SAMN04488090_2045</name>
</gene>
<dbReference type="Pfam" id="PF05569">
    <property type="entry name" value="Peptidase_M56"/>
    <property type="match status" value="1"/>
</dbReference>
<protein>
    <submittedName>
        <fullName evidence="12">TonB family C-terminal domain-containing protein</fullName>
    </submittedName>
</protein>
<dbReference type="Pfam" id="PF03544">
    <property type="entry name" value="TonB_C"/>
    <property type="match status" value="1"/>
</dbReference>
<dbReference type="PROSITE" id="PS52015">
    <property type="entry name" value="TONB_CTD"/>
    <property type="match status" value="1"/>
</dbReference>
<dbReference type="RefSeq" id="WP_093201226.1">
    <property type="nucleotide sequence ID" value="NZ_FNGS01000003.1"/>
</dbReference>
<dbReference type="GO" id="GO:0015031">
    <property type="term" value="P:protein transport"/>
    <property type="evidence" value="ECO:0007669"/>
    <property type="project" value="UniProtKB-KW"/>
</dbReference>
<keyword evidence="7" id="KW-0653">Protein transport</keyword>
<dbReference type="Gene3D" id="3.30.1150.10">
    <property type="match status" value="1"/>
</dbReference>
<keyword evidence="13" id="KW-1185">Reference proteome</keyword>
<dbReference type="OrthoDB" id="1522859at2"/>
<dbReference type="GO" id="GO:0031992">
    <property type="term" value="F:energy transducer activity"/>
    <property type="evidence" value="ECO:0007669"/>
    <property type="project" value="TreeGrafter"/>
</dbReference>
<dbReference type="SUPFAM" id="SSF74653">
    <property type="entry name" value="TolA/TonB C-terminal domain"/>
    <property type="match status" value="1"/>
</dbReference>
<dbReference type="PANTHER" id="PTHR33446:SF2">
    <property type="entry name" value="PROTEIN TONB"/>
    <property type="match status" value="1"/>
</dbReference>
<evidence type="ECO:0000256" key="5">
    <source>
        <dbReference type="ARBA" id="ARBA00022519"/>
    </source>
</evidence>
<dbReference type="PANTHER" id="PTHR33446">
    <property type="entry name" value="PROTEIN TONB-RELATED"/>
    <property type="match status" value="1"/>
</dbReference>
<comment type="similarity">
    <text evidence="2">Belongs to the TonB family.</text>
</comment>
<accession>A0A1G9NKP6</accession>
<feature type="transmembrane region" description="Helical" evidence="10">
    <location>
        <begin position="6"/>
        <end position="25"/>
    </location>
</feature>
<evidence type="ECO:0000256" key="8">
    <source>
        <dbReference type="ARBA" id="ARBA00022989"/>
    </source>
</evidence>
<dbReference type="InterPro" id="IPR008756">
    <property type="entry name" value="Peptidase_M56"/>
</dbReference>
<dbReference type="Proteomes" id="UP000198901">
    <property type="component" value="Unassembled WGS sequence"/>
</dbReference>
<dbReference type="NCBIfam" id="TIGR01352">
    <property type="entry name" value="tonB_Cterm"/>
    <property type="match status" value="1"/>
</dbReference>
<name>A0A1G9NKP6_9BACT</name>